<sequence length="181" mass="19303">MGNHCPIPPALLLSVAITPPHKLPLLTGRIASLPSPASVPVPTLATRTSSPSPVGPPPPCLTAESRRRRRLPCCAAWPRRRHQHQRVPVTDEDDRVHGYGRTGDDSLAHLDLGFRFHNLTGDVDGVLGQTYSPGYVSALDIGAKMPVMGGAHKYLSSGLFSTDCAVSKFRHAGAGASFLNM</sequence>
<evidence type="ECO:0000313" key="2">
    <source>
        <dbReference type="EMBL" id="KAG2563750.1"/>
    </source>
</evidence>
<dbReference type="Pfam" id="PF06830">
    <property type="entry name" value="Root_cap"/>
    <property type="match status" value="1"/>
</dbReference>
<feature type="region of interest" description="Disordered" evidence="1">
    <location>
        <begin position="36"/>
        <end position="65"/>
    </location>
</feature>
<dbReference type="AlphaFoldDB" id="A0A8T0PQ10"/>
<accession>A0A8T0PQ10</accession>
<keyword evidence="3" id="KW-1185">Reference proteome</keyword>
<evidence type="ECO:0000256" key="1">
    <source>
        <dbReference type="SAM" id="MobiDB-lite"/>
    </source>
</evidence>
<dbReference type="EMBL" id="CM029051">
    <property type="protein sequence ID" value="KAG2563750.1"/>
    <property type="molecule type" value="Genomic_DNA"/>
</dbReference>
<feature type="compositionally biased region" description="Low complexity" evidence="1">
    <location>
        <begin position="36"/>
        <end position="52"/>
    </location>
</feature>
<evidence type="ECO:0000313" key="3">
    <source>
        <dbReference type="Proteomes" id="UP000823388"/>
    </source>
</evidence>
<dbReference type="InterPro" id="IPR009646">
    <property type="entry name" value="Root_cap"/>
</dbReference>
<gene>
    <name evidence="2" type="ORF">PVAP13_8KG366802</name>
</gene>
<dbReference type="Proteomes" id="UP000823388">
    <property type="component" value="Chromosome 8K"/>
</dbReference>
<protein>
    <submittedName>
        <fullName evidence="2">Uncharacterized protein</fullName>
    </submittedName>
</protein>
<comment type="caution">
    <text evidence="2">The sequence shown here is derived from an EMBL/GenBank/DDBJ whole genome shotgun (WGS) entry which is preliminary data.</text>
</comment>
<proteinExistence type="predicted"/>
<reference evidence="2" key="1">
    <citation type="submission" date="2020-05" db="EMBL/GenBank/DDBJ databases">
        <title>WGS assembly of Panicum virgatum.</title>
        <authorList>
            <person name="Lovell J.T."/>
            <person name="Jenkins J."/>
            <person name="Shu S."/>
            <person name="Juenger T.E."/>
            <person name="Schmutz J."/>
        </authorList>
    </citation>
    <scope>NUCLEOTIDE SEQUENCE</scope>
    <source>
        <strain evidence="2">AP13</strain>
    </source>
</reference>
<name>A0A8T0PQ10_PANVG</name>
<dbReference type="PANTHER" id="PTHR31656">
    <property type="entry name" value="ROOT CAP DOMAIN-CONTAINING PROTEIN"/>
    <property type="match status" value="1"/>
</dbReference>
<organism evidence="2 3">
    <name type="scientific">Panicum virgatum</name>
    <name type="common">Blackwell switchgrass</name>
    <dbReference type="NCBI Taxonomy" id="38727"/>
    <lineage>
        <taxon>Eukaryota</taxon>
        <taxon>Viridiplantae</taxon>
        <taxon>Streptophyta</taxon>
        <taxon>Embryophyta</taxon>
        <taxon>Tracheophyta</taxon>
        <taxon>Spermatophyta</taxon>
        <taxon>Magnoliopsida</taxon>
        <taxon>Liliopsida</taxon>
        <taxon>Poales</taxon>
        <taxon>Poaceae</taxon>
        <taxon>PACMAD clade</taxon>
        <taxon>Panicoideae</taxon>
        <taxon>Panicodae</taxon>
        <taxon>Paniceae</taxon>
        <taxon>Panicinae</taxon>
        <taxon>Panicum</taxon>
        <taxon>Panicum sect. Hiantes</taxon>
    </lineage>
</organism>